<evidence type="ECO:0000313" key="1">
    <source>
        <dbReference type="EMBL" id="KAK3682013.1"/>
    </source>
</evidence>
<organism evidence="1 2">
    <name type="scientific">Vermiconidia calcicola</name>
    <dbReference type="NCBI Taxonomy" id="1690605"/>
    <lineage>
        <taxon>Eukaryota</taxon>
        <taxon>Fungi</taxon>
        <taxon>Dikarya</taxon>
        <taxon>Ascomycota</taxon>
        <taxon>Pezizomycotina</taxon>
        <taxon>Dothideomycetes</taxon>
        <taxon>Dothideomycetidae</taxon>
        <taxon>Mycosphaerellales</taxon>
        <taxon>Extremaceae</taxon>
        <taxon>Vermiconidia</taxon>
    </lineage>
</organism>
<evidence type="ECO:0000313" key="2">
    <source>
        <dbReference type="Proteomes" id="UP001281147"/>
    </source>
</evidence>
<dbReference type="EMBL" id="JAUTXU010000378">
    <property type="protein sequence ID" value="KAK3682013.1"/>
    <property type="molecule type" value="Genomic_DNA"/>
</dbReference>
<proteinExistence type="predicted"/>
<keyword evidence="2" id="KW-1185">Reference proteome</keyword>
<gene>
    <name evidence="1" type="ORF">LTR37_020659</name>
</gene>
<comment type="caution">
    <text evidence="1">The sequence shown here is derived from an EMBL/GenBank/DDBJ whole genome shotgun (WGS) entry which is preliminary data.</text>
</comment>
<reference evidence="1" key="1">
    <citation type="submission" date="2023-07" db="EMBL/GenBank/DDBJ databases">
        <title>Black Yeasts Isolated from many extreme environments.</title>
        <authorList>
            <person name="Coleine C."/>
            <person name="Stajich J.E."/>
            <person name="Selbmann L."/>
        </authorList>
    </citation>
    <scope>NUCLEOTIDE SEQUENCE</scope>
    <source>
        <strain evidence="1">CCFEE 5714</strain>
    </source>
</reference>
<dbReference type="Proteomes" id="UP001281147">
    <property type="component" value="Unassembled WGS sequence"/>
</dbReference>
<name>A0ACC3MC05_9PEZI</name>
<protein>
    <submittedName>
        <fullName evidence="1">Uncharacterized protein</fullName>
    </submittedName>
</protein>
<accession>A0ACC3MC05</accession>
<sequence>MLTILILARAHQDRPLSNESEMAIGRLRDTVSIITGGGGGIGSAAGLIFCREGGKVMLVDSDNDALQAAAERIRREVSAAQIATVRVDLGEEIAAQIAVDETLSQYGSVDILVNNVGIRRYEAMADMSWDQWDPIIRINLLSYTSMTRAALPSLRASGRGSIINTASINAFHSRGGTGAYDAMKAAVLAFTRTVAVEERQHNIRVNSVCPGYTLTSFHEKRLGQERLDSFLPSCIMQRWAAPEEVAYPMLWLASTEGSYITAAEFKIDGGYPMFPDEQQHIKPAEAD</sequence>